<proteinExistence type="inferred from homology"/>
<dbReference type="InterPro" id="IPR029069">
    <property type="entry name" value="HotDog_dom_sf"/>
</dbReference>
<dbReference type="AlphaFoldDB" id="A0A0K8SS48"/>
<organism evidence="4">
    <name type="scientific">Lygus hesperus</name>
    <name type="common">Western plant bug</name>
    <dbReference type="NCBI Taxonomy" id="30085"/>
    <lineage>
        <taxon>Eukaryota</taxon>
        <taxon>Metazoa</taxon>
        <taxon>Ecdysozoa</taxon>
        <taxon>Arthropoda</taxon>
        <taxon>Hexapoda</taxon>
        <taxon>Insecta</taxon>
        <taxon>Pterygota</taxon>
        <taxon>Neoptera</taxon>
        <taxon>Paraneoptera</taxon>
        <taxon>Hemiptera</taxon>
        <taxon>Heteroptera</taxon>
        <taxon>Panheteroptera</taxon>
        <taxon>Cimicomorpha</taxon>
        <taxon>Miridae</taxon>
        <taxon>Mirini</taxon>
        <taxon>Lygus</taxon>
    </lineage>
</organism>
<reference evidence="4" key="1">
    <citation type="submission" date="2014-09" db="EMBL/GenBank/DDBJ databases">
        <authorList>
            <person name="Magalhaes I.L.F."/>
            <person name="Oliveira U."/>
            <person name="Santos F.R."/>
            <person name="Vidigal T.H.D.A."/>
            <person name="Brescovit A.D."/>
            <person name="Santos A.J."/>
        </authorList>
    </citation>
    <scope>NUCLEOTIDE SEQUENCE</scope>
</reference>
<dbReference type="EMBL" id="GDHC01009677">
    <property type="protein sequence ID" value="JAQ08952.1"/>
    <property type="molecule type" value="Transcribed_RNA"/>
</dbReference>
<protein>
    <recommendedName>
        <fullName evidence="2">Protein THEM6</fullName>
    </recommendedName>
</protein>
<evidence type="ECO:0000256" key="1">
    <source>
        <dbReference type="ARBA" id="ARBA00038228"/>
    </source>
</evidence>
<keyword evidence="3" id="KW-0472">Membrane</keyword>
<evidence type="ECO:0000313" key="4">
    <source>
        <dbReference type="EMBL" id="JAG56197.1"/>
    </source>
</evidence>
<accession>A0A0K8SS48</accession>
<dbReference type="PANTHER" id="PTHR12475:SF11">
    <property type="entry name" value="PROTEIN THEM6"/>
    <property type="match status" value="1"/>
</dbReference>
<dbReference type="InterPro" id="IPR051490">
    <property type="entry name" value="THEM6_lcsJ_thioesterase"/>
</dbReference>
<evidence type="ECO:0000313" key="5">
    <source>
        <dbReference type="EMBL" id="JAQ08952.1"/>
    </source>
</evidence>
<keyword evidence="3" id="KW-1133">Transmembrane helix</keyword>
<keyword evidence="3" id="KW-0812">Transmembrane</keyword>
<dbReference type="Gene3D" id="3.10.129.10">
    <property type="entry name" value="Hotdog Thioesterase"/>
    <property type="match status" value="1"/>
</dbReference>
<evidence type="ECO:0000256" key="3">
    <source>
        <dbReference type="SAM" id="Phobius"/>
    </source>
</evidence>
<reference evidence="5" key="2">
    <citation type="journal article" date="2016" name="Gigascience">
        <title>De novo construction of an expanded transcriptome assembly for the western tarnished plant bug, Lygus hesperus.</title>
        <authorList>
            <person name="Tassone E.E."/>
            <person name="Geib S.M."/>
            <person name="Hall B."/>
            <person name="Fabrick J.A."/>
            <person name="Brent C.S."/>
            <person name="Hull J.J."/>
        </authorList>
    </citation>
    <scope>NUCLEOTIDE SEQUENCE</scope>
</reference>
<sequence length="221" mass="25394">MDPRITPVDSSMLYYYVAVGTLSSLVFFYWSLDLHYFLRLGIVYVNARLFKKKSHILDSLKVAGICLTTDVDHLLTHMNNARFLREIDFARADFYQRTGLYGAIRSKGGSVCQGSSTIRYRKFIPLFSIYHIQSKVIYWDSSNIYMEHRFISPGDEFVRAIAICKQRVLNVDVEDIMRNLMSTEKCPGGPEAGHSKPEIPLDLLRWMECNEISSANLRNGC</sequence>
<dbReference type="CDD" id="cd00586">
    <property type="entry name" value="4HBT"/>
    <property type="match status" value="1"/>
</dbReference>
<dbReference type="SUPFAM" id="SSF54637">
    <property type="entry name" value="Thioesterase/thiol ester dehydrase-isomerase"/>
    <property type="match status" value="1"/>
</dbReference>
<feature type="transmembrane region" description="Helical" evidence="3">
    <location>
        <begin position="12"/>
        <end position="32"/>
    </location>
</feature>
<name>A0A0K8SS48_LYGHE</name>
<dbReference type="Pfam" id="PF13279">
    <property type="entry name" value="4HBT_2"/>
    <property type="match status" value="1"/>
</dbReference>
<gene>
    <name evidence="5" type="primary">CG4666_2</name>
    <name evidence="5" type="ORF">g.63310</name>
</gene>
<evidence type="ECO:0000256" key="2">
    <source>
        <dbReference type="ARBA" id="ARBA00041112"/>
    </source>
</evidence>
<dbReference type="EMBL" id="GBRD01009627">
    <property type="protein sequence ID" value="JAG56197.1"/>
    <property type="molecule type" value="Transcribed_RNA"/>
</dbReference>
<dbReference type="PANTHER" id="PTHR12475">
    <property type="match status" value="1"/>
</dbReference>
<comment type="similarity">
    <text evidence="1">Belongs to the THEM6 family.</text>
</comment>